<evidence type="ECO:0000313" key="1">
    <source>
        <dbReference type="EMBL" id="CAL1400466.1"/>
    </source>
</evidence>
<gene>
    <name evidence="1" type="ORF">LTRI10_LOCUS40594</name>
</gene>
<protein>
    <submittedName>
        <fullName evidence="1">Uncharacterized protein</fullName>
    </submittedName>
</protein>
<organism evidence="1 2">
    <name type="scientific">Linum trigynum</name>
    <dbReference type="NCBI Taxonomy" id="586398"/>
    <lineage>
        <taxon>Eukaryota</taxon>
        <taxon>Viridiplantae</taxon>
        <taxon>Streptophyta</taxon>
        <taxon>Embryophyta</taxon>
        <taxon>Tracheophyta</taxon>
        <taxon>Spermatophyta</taxon>
        <taxon>Magnoliopsida</taxon>
        <taxon>eudicotyledons</taxon>
        <taxon>Gunneridae</taxon>
        <taxon>Pentapetalae</taxon>
        <taxon>rosids</taxon>
        <taxon>fabids</taxon>
        <taxon>Malpighiales</taxon>
        <taxon>Linaceae</taxon>
        <taxon>Linum</taxon>
    </lineage>
</organism>
<dbReference type="EMBL" id="OZ034820">
    <property type="protein sequence ID" value="CAL1400466.1"/>
    <property type="molecule type" value="Genomic_DNA"/>
</dbReference>
<reference evidence="1 2" key="1">
    <citation type="submission" date="2024-04" db="EMBL/GenBank/DDBJ databases">
        <authorList>
            <person name="Fracassetti M."/>
        </authorList>
    </citation>
    <scope>NUCLEOTIDE SEQUENCE [LARGE SCALE GENOMIC DNA]</scope>
</reference>
<accession>A0AAV2FQ28</accession>
<dbReference type="AlphaFoldDB" id="A0AAV2FQ28"/>
<name>A0AAV2FQ28_9ROSI</name>
<sequence>MQLTIAPEVAMINEKEEDPVEFVLPCPSELPKLEEESPPVIDPSTFMDRIAAVQPPSSPFILCAAVQEEVATSLAAQPSTGELALAPTISTSLEPVAGEELSLASMPSLAATTTINSVAAAVVRTAAAPAIIPVIVYNEGRLGKTAAKFGHKLSEHLYQRRMMRRRVMNWSYRKKQP</sequence>
<dbReference type="Proteomes" id="UP001497516">
    <property type="component" value="Chromosome 7"/>
</dbReference>
<evidence type="ECO:0000313" key="2">
    <source>
        <dbReference type="Proteomes" id="UP001497516"/>
    </source>
</evidence>
<keyword evidence="2" id="KW-1185">Reference proteome</keyword>
<proteinExistence type="predicted"/>